<keyword evidence="4 8" id="KW-0812">Transmembrane</keyword>
<proteinExistence type="inferred from homology"/>
<accession>A0A1H7JYB6</accession>
<evidence type="ECO:0000256" key="2">
    <source>
        <dbReference type="ARBA" id="ARBA00010323"/>
    </source>
</evidence>
<dbReference type="RefSeq" id="WP_074791240.1">
    <property type="nucleotide sequence ID" value="NZ_FNZX01000011.1"/>
</dbReference>
<evidence type="ECO:0000256" key="1">
    <source>
        <dbReference type="ARBA" id="ARBA00004651"/>
    </source>
</evidence>
<dbReference type="Proteomes" id="UP000182321">
    <property type="component" value="Unassembled WGS sequence"/>
</dbReference>
<gene>
    <name evidence="9" type="ORF">SAMN02910377_01834</name>
</gene>
<name>A0A1H7JYB6_9FIRM</name>
<keyword evidence="5 8" id="KW-1133">Transmembrane helix</keyword>
<dbReference type="PANTHER" id="PTHR13285">
    <property type="entry name" value="ACYLTRANSFERASE"/>
    <property type="match status" value="1"/>
</dbReference>
<evidence type="ECO:0000313" key="9">
    <source>
        <dbReference type="EMBL" id="SEK79549.1"/>
    </source>
</evidence>
<feature type="transmembrane region" description="Helical" evidence="8">
    <location>
        <begin position="72"/>
        <end position="92"/>
    </location>
</feature>
<dbReference type="InterPro" id="IPR024194">
    <property type="entry name" value="Ac/AlaTfrase_AlgI/DltB"/>
</dbReference>
<sequence>MTFFDLIFIFRLVPIFLIIYYILPCNCRAWLLLVASIGFYYINEPVYIAVISAATLINYILAKFLSKKKSKVILAIGVIINCSCLCFFKGASSFGLNIVIPLGVSYYIFKMISYLADLYKGKIQKVELINMANYFFMFPQIISGPIARYDYVESNVSWTKNEKSKKENFCAILLQIEDGLKYFAMGLFMKVMIADHLSVLWNDIKTIGYESISTPLAWLGAYSYSFELYFDFWGYSLMAAGLGVMLGFPFIRNFDQPYFSKSISEFYRNWHSTLGSWFRDYVYFPLGGNRKGKLRTVFNLLVVWGLTGLWHGQTYNFWIWAGVIFLIITIEKFILSRYEKLFMVVGRINVMVIIPITWVVFAIHSMKALRIYMLRLFPVIDISVAVNKNDYLYMLQDYWLYLVLAIAFTIPALTGFYKKHKNNVFTIFVIFAMFWISIFSLANSAGNPFMYLRF</sequence>
<organism evidence="9 10">
    <name type="scientific">Pseudobutyrivibrio ruminis</name>
    <dbReference type="NCBI Taxonomy" id="46206"/>
    <lineage>
        <taxon>Bacteria</taxon>
        <taxon>Bacillati</taxon>
        <taxon>Bacillota</taxon>
        <taxon>Clostridia</taxon>
        <taxon>Lachnospirales</taxon>
        <taxon>Lachnospiraceae</taxon>
        <taxon>Pseudobutyrivibrio</taxon>
    </lineage>
</organism>
<evidence type="ECO:0000256" key="6">
    <source>
        <dbReference type="ARBA" id="ARBA00023136"/>
    </source>
</evidence>
<feature type="transmembrane region" description="Helical" evidence="8">
    <location>
        <begin position="347"/>
        <end position="366"/>
    </location>
</feature>
<keyword evidence="6 7" id="KW-0472">Membrane</keyword>
<dbReference type="PIRSF" id="PIRSF016636">
    <property type="entry name" value="AlgI_DltB"/>
    <property type="match status" value="1"/>
</dbReference>
<evidence type="ECO:0000256" key="7">
    <source>
        <dbReference type="PIRNR" id="PIRNR016636"/>
    </source>
</evidence>
<keyword evidence="7 9" id="KW-0808">Transferase</keyword>
<feature type="transmembrane region" description="Helical" evidence="8">
    <location>
        <begin position="294"/>
        <end position="311"/>
    </location>
</feature>
<feature type="transmembrane region" description="Helical" evidence="8">
    <location>
        <begin position="232"/>
        <end position="251"/>
    </location>
</feature>
<feature type="transmembrane region" description="Helical" evidence="8">
    <location>
        <begin position="398"/>
        <end position="417"/>
    </location>
</feature>
<evidence type="ECO:0000256" key="4">
    <source>
        <dbReference type="ARBA" id="ARBA00022692"/>
    </source>
</evidence>
<evidence type="ECO:0000256" key="3">
    <source>
        <dbReference type="ARBA" id="ARBA00022475"/>
    </source>
</evidence>
<reference evidence="10" key="1">
    <citation type="submission" date="2016-10" db="EMBL/GenBank/DDBJ databases">
        <authorList>
            <person name="Varghese N."/>
            <person name="Submissions S."/>
        </authorList>
    </citation>
    <scope>NUCLEOTIDE SEQUENCE [LARGE SCALE GENOMIC DNA]</scope>
    <source>
        <strain evidence="10">ACV-9</strain>
    </source>
</reference>
<evidence type="ECO:0000313" key="10">
    <source>
        <dbReference type="Proteomes" id="UP000182321"/>
    </source>
</evidence>
<dbReference type="Pfam" id="PF03062">
    <property type="entry name" value="MBOAT"/>
    <property type="match status" value="1"/>
</dbReference>
<dbReference type="InterPro" id="IPR028362">
    <property type="entry name" value="AlgI"/>
</dbReference>
<dbReference type="PIRSF" id="PIRSF500217">
    <property type="entry name" value="AlgI"/>
    <property type="match status" value="1"/>
</dbReference>
<feature type="transmembrane region" description="Helical" evidence="8">
    <location>
        <begin position="98"/>
        <end position="116"/>
    </location>
</feature>
<feature type="transmembrane region" description="Helical" evidence="8">
    <location>
        <begin position="424"/>
        <end position="442"/>
    </location>
</feature>
<dbReference type="PANTHER" id="PTHR13285:SF18">
    <property type="entry name" value="PROTEIN-CYSTEINE N-PALMITOYLTRANSFERASE RASP"/>
    <property type="match status" value="1"/>
</dbReference>
<feature type="transmembrane region" description="Helical" evidence="8">
    <location>
        <begin position="12"/>
        <end position="40"/>
    </location>
</feature>
<keyword evidence="7" id="KW-0012">Acyltransferase</keyword>
<dbReference type="InterPro" id="IPR051085">
    <property type="entry name" value="MB_O-acyltransferase"/>
</dbReference>
<dbReference type="GO" id="GO:0042121">
    <property type="term" value="P:alginic acid biosynthetic process"/>
    <property type="evidence" value="ECO:0007669"/>
    <property type="project" value="InterPro"/>
</dbReference>
<protein>
    <submittedName>
        <fullName evidence="9">Alginate O-acetyltransferase complex protein AlgI</fullName>
    </submittedName>
</protein>
<dbReference type="EMBL" id="FNZX01000011">
    <property type="protein sequence ID" value="SEK79549.1"/>
    <property type="molecule type" value="Genomic_DNA"/>
</dbReference>
<dbReference type="GO" id="GO:0016746">
    <property type="term" value="F:acyltransferase activity"/>
    <property type="evidence" value="ECO:0007669"/>
    <property type="project" value="UniProtKB-KW"/>
</dbReference>
<feature type="transmembrane region" description="Helical" evidence="8">
    <location>
        <begin position="128"/>
        <end position="147"/>
    </location>
</feature>
<evidence type="ECO:0000256" key="8">
    <source>
        <dbReference type="SAM" id="Phobius"/>
    </source>
</evidence>
<keyword evidence="10" id="KW-1185">Reference proteome</keyword>
<keyword evidence="3 7" id="KW-1003">Cell membrane</keyword>
<dbReference type="GO" id="GO:0005886">
    <property type="term" value="C:plasma membrane"/>
    <property type="evidence" value="ECO:0007669"/>
    <property type="project" value="UniProtKB-SubCell"/>
</dbReference>
<dbReference type="InterPro" id="IPR004299">
    <property type="entry name" value="MBOAT_fam"/>
</dbReference>
<comment type="subcellular location">
    <subcellularLocation>
        <location evidence="1">Cell membrane</location>
        <topology evidence="1">Multi-pass membrane protein</topology>
    </subcellularLocation>
</comment>
<evidence type="ECO:0000256" key="5">
    <source>
        <dbReference type="ARBA" id="ARBA00022989"/>
    </source>
</evidence>
<comment type="similarity">
    <text evidence="2 7">Belongs to the membrane-bound acyltransferase family.</text>
</comment>
<feature type="transmembrane region" description="Helical" evidence="8">
    <location>
        <begin position="317"/>
        <end position="335"/>
    </location>
</feature>
<dbReference type="AlphaFoldDB" id="A0A1H7JYB6"/>